<dbReference type="Proteomes" id="UP000887013">
    <property type="component" value="Unassembled WGS sequence"/>
</dbReference>
<protein>
    <submittedName>
        <fullName evidence="1">Uncharacterized protein</fullName>
    </submittedName>
</protein>
<dbReference type="OrthoDB" id="8063035at2759"/>
<name>A0A8X6P2Q5_NEPPI</name>
<dbReference type="EMBL" id="BMAW01111474">
    <property type="protein sequence ID" value="GFT48215.1"/>
    <property type="molecule type" value="Genomic_DNA"/>
</dbReference>
<proteinExistence type="predicted"/>
<organism evidence="1 2">
    <name type="scientific">Nephila pilipes</name>
    <name type="common">Giant wood spider</name>
    <name type="synonym">Nephila maculata</name>
    <dbReference type="NCBI Taxonomy" id="299642"/>
    <lineage>
        <taxon>Eukaryota</taxon>
        <taxon>Metazoa</taxon>
        <taxon>Ecdysozoa</taxon>
        <taxon>Arthropoda</taxon>
        <taxon>Chelicerata</taxon>
        <taxon>Arachnida</taxon>
        <taxon>Araneae</taxon>
        <taxon>Araneomorphae</taxon>
        <taxon>Entelegynae</taxon>
        <taxon>Araneoidea</taxon>
        <taxon>Nephilidae</taxon>
        <taxon>Nephila</taxon>
    </lineage>
</organism>
<dbReference type="AlphaFoldDB" id="A0A8X6P2Q5"/>
<gene>
    <name evidence="1" type="ORF">NPIL_572421</name>
</gene>
<comment type="caution">
    <text evidence="1">The sequence shown here is derived from an EMBL/GenBank/DDBJ whole genome shotgun (WGS) entry which is preliminary data.</text>
</comment>
<reference evidence="1" key="1">
    <citation type="submission" date="2020-08" db="EMBL/GenBank/DDBJ databases">
        <title>Multicomponent nature underlies the extraordinary mechanical properties of spider dragline silk.</title>
        <authorList>
            <person name="Kono N."/>
            <person name="Nakamura H."/>
            <person name="Mori M."/>
            <person name="Yoshida Y."/>
            <person name="Ohtoshi R."/>
            <person name="Malay A.D."/>
            <person name="Moran D.A.P."/>
            <person name="Tomita M."/>
            <person name="Numata K."/>
            <person name="Arakawa K."/>
        </authorList>
    </citation>
    <scope>NUCLEOTIDE SEQUENCE</scope>
</reference>
<keyword evidence="2" id="KW-1185">Reference proteome</keyword>
<accession>A0A8X6P2Q5</accession>
<sequence>MDEGLIYQELTISKVVARIGLDFSGPFMMKNFVGRSEDSIIRVVILKDKSQIHKRPMTKVGILPFANEKLAVT</sequence>
<evidence type="ECO:0000313" key="1">
    <source>
        <dbReference type="EMBL" id="GFT48215.1"/>
    </source>
</evidence>
<evidence type="ECO:0000313" key="2">
    <source>
        <dbReference type="Proteomes" id="UP000887013"/>
    </source>
</evidence>